<dbReference type="InterPro" id="IPR027417">
    <property type="entry name" value="P-loop_NTPase"/>
</dbReference>
<dbReference type="InterPro" id="IPR001401">
    <property type="entry name" value="Dynamin_GTPase"/>
</dbReference>
<dbReference type="GO" id="GO:0006897">
    <property type="term" value="P:endocytosis"/>
    <property type="evidence" value="ECO:0007669"/>
    <property type="project" value="TreeGrafter"/>
</dbReference>
<dbReference type="PRINTS" id="PR00195">
    <property type="entry name" value="DYNAMIN"/>
</dbReference>
<dbReference type="PANTHER" id="PTHR11566:SF21">
    <property type="entry name" value="DYNAMIN RELATED PROTEIN 1, ISOFORM A"/>
    <property type="match status" value="1"/>
</dbReference>
<reference evidence="5 6" key="1">
    <citation type="journal article" date="2008" name="Nature">
        <title>The genome of Laccaria bicolor provides insights into mycorrhizal symbiosis.</title>
        <authorList>
            <person name="Martin F."/>
            <person name="Aerts A."/>
            <person name="Ahren D."/>
            <person name="Brun A."/>
            <person name="Danchin E.G.J."/>
            <person name="Duchaussoy F."/>
            <person name="Gibon J."/>
            <person name="Kohler A."/>
            <person name="Lindquist E."/>
            <person name="Pereda V."/>
            <person name="Salamov A."/>
            <person name="Shapiro H.J."/>
            <person name="Wuyts J."/>
            <person name="Blaudez D."/>
            <person name="Buee M."/>
            <person name="Brokstein P."/>
            <person name="Canbaeck B."/>
            <person name="Cohen D."/>
            <person name="Courty P.E."/>
            <person name="Coutinho P.M."/>
            <person name="Delaruelle C."/>
            <person name="Detter J.C."/>
            <person name="Deveau A."/>
            <person name="DiFazio S."/>
            <person name="Duplessis S."/>
            <person name="Fraissinet-Tachet L."/>
            <person name="Lucic E."/>
            <person name="Frey-Klett P."/>
            <person name="Fourrey C."/>
            <person name="Feussner I."/>
            <person name="Gay G."/>
            <person name="Grimwood J."/>
            <person name="Hoegger P.J."/>
            <person name="Jain P."/>
            <person name="Kilaru S."/>
            <person name="Labbe J."/>
            <person name="Lin Y.C."/>
            <person name="Legue V."/>
            <person name="Le Tacon F."/>
            <person name="Marmeisse R."/>
            <person name="Melayah D."/>
            <person name="Montanini B."/>
            <person name="Muratet M."/>
            <person name="Nehls U."/>
            <person name="Niculita-Hirzel H."/>
            <person name="Oudot-Le Secq M.P."/>
            <person name="Peter M."/>
            <person name="Quesneville H."/>
            <person name="Rajashekar B."/>
            <person name="Reich M."/>
            <person name="Rouhier N."/>
            <person name="Schmutz J."/>
            <person name="Yin T."/>
            <person name="Chalot M."/>
            <person name="Henrissat B."/>
            <person name="Kuees U."/>
            <person name="Lucas S."/>
            <person name="Van de Peer Y."/>
            <person name="Podila G.K."/>
            <person name="Polle A."/>
            <person name="Pukkila P.J."/>
            <person name="Richardson P.M."/>
            <person name="Rouze P."/>
            <person name="Sanders I.R."/>
            <person name="Stajich J.E."/>
            <person name="Tunlid A."/>
            <person name="Tuskan G."/>
            <person name="Grigoriev I.V."/>
        </authorList>
    </citation>
    <scope>NUCLEOTIDE SEQUENCE [LARGE SCALE GENOMIC DNA]</scope>
    <source>
        <strain evidence="6">S238N-H82 / ATCC MYA-4686</strain>
    </source>
</reference>
<protein>
    <submittedName>
        <fullName evidence="5">Predicted protein</fullName>
    </submittedName>
</protein>
<keyword evidence="1" id="KW-0547">Nucleotide-binding</keyword>
<dbReference type="Gene3D" id="3.40.50.300">
    <property type="entry name" value="P-loop containing nucleotide triphosphate hydrolases"/>
    <property type="match status" value="1"/>
</dbReference>
<proteinExistence type="predicted"/>
<dbReference type="Proteomes" id="UP000001194">
    <property type="component" value="Unassembled WGS sequence"/>
</dbReference>
<organism evidence="6">
    <name type="scientific">Laccaria bicolor (strain S238N-H82 / ATCC MYA-4686)</name>
    <name type="common">Bicoloured deceiver</name>
    <name type="synonym">Laccaria laccata var. bicolor</name>
    <dbReference type="NCBI Taxonomy" id="486041"/>
    <lineage>
        <taxon>Eukaryota</taxon>
        <taxon>Fungi</taxon>
        <taxon>Dikarya</taxon>
        <taxon>Basidiomycota</taxon>
        <taxon>Agaricomycotina</taxon>
        <taxon>Agaricomycetes</taxon>
        <taxon>Agaricomycetidae</taxon>
        <taxon>Agaricales</taxon>
        <taxon>Agaricineae</taxon>
        <taxon>Hydnangiaceae</taxon>
        <taxon>Laccaria</taxon>
    </lineage>
</organism>
<dbReference type="SMART" id="SM00053">
    <property type="entry name" value="DYNc"/>
    <property type="match status" value="1"/>
</dbReference>
<evidence type="ECO:0000259" key="3">
    <source>
        <dbReference type="PROSITE" id="PS51388"/>
    </source>
</evidence>
<dbReference type="EMBL" id="DS547098">
    <property type="protein sequence ID" value="EDR10015.1"/>
    <property type="molecule type" value="Genomic_DNA"/>
</dbReference>
<evidence type="ECO:0000313" key="5">
    <source>
        <dbReference type="EMBL" id="EDR10015.1"/>
    </source>
</evidence>
<dbReference type="InterPro" id="IPR022812">
    <property type="entry name" value="Dynamin"/>
</dbReference>
<dbReference type="GO" id="GO:0008017">
    <property type="term" value="F:microtubule binding"/>
    <property type="evidence" value="ECO:0007669"/>
    <property type="project" value="TreeGrafter"/>
</dbReference>
<dbReference type="HOGENOM" id="CLU_008964_4_1_1"/>
<dbReference type="AlphaFoldDB" id="B0D5G2"/>
<evidence type="ECO:0000313" key="6">
    <source>
        <dbReference type="Proteomes" id="UP000001194"/>
    </source>
</evidence>
<dbReference type="InterPro" id="IPR003130">
    <property type="entry name" value="GED"/>
</dbReference>
<dbReference type="GO" id="GO:0016020">
    <property type="term" value="C:membrane"/>
    <property type="evidence" value="ECO:0007669"/>
    <property type="project" value="TreeGrafter"/>
</dbReference>
<dbReference type="InterPro" id="IPR030381">
    <property type="entry name" value="G_DYNAMIN_dom"/>
</dbReference>
<feature type="domain" description="Dynamin-type G" evidence="4">
    <location>
        <begin position="2"/>
        <end position="317"/>
    </location>
</feature>
<accession>B0D5G2</accession>
<dbReference type="GO" id="GO:0048312">
    <property type="term" value="P:intracellular distribution of mitochondria"/>
    <property type="evidence" value="ECO:0007669"/>
    <property type="project" value="TreeGrafter"/>
</dbReference>
<keyword evidence="6" id="KW-1185">Reference proteome</keyword>
<dbReference type="GO" id="GO:0000266">
    <property type="term" value="P:mitochondrial fission"/>
    <property type="evidence" value="ECO:0007669"/>
    <property type="project" value="TreeGrafter"/>
</dbReference>
<dbReference type="Pfam" id="PF02212">
    <property type="entry name" value="GED"/>
    <property type="match status" value="1"/>
</dbReference>
<dbReference type="InterPro" id="IPR000375">
    <property type="entry name" value="Dynamin_stalk"/>
</dbReference>
<dbReference type="GO" id="GO:0005525">
    <property type="term" value="F:GTP binding"/>
    <property type="evidence" value="ECO:0007669"/>
    <property type="project" value="InterPro"/>
</dbReference>
<dbReference type="Pfam" id="PF01031">
    <property type="entry name" value="Dynamin_M"/>
    <property type="match status" value="1"/>
</dbReference>
<dbReference type="InterPro" id="IPR020850">
    <property type="entry name" value="GED_dom"/>
</dbReference>
<dbReference type="PROSITE" id="PS51388">
    <property type="entry name" value="GED"/>
    <property type="match status" value="1"/>
</dbReference>
<name>B0D5G2_LACBS</name>
<keyword evidence="2" id="KW-0342">GTP-binding</keyword>
<dbReference type="GO" id="GO:0016559">
    <property type="term" value="P:peroxisome fission"/>
    <property type="evidence" value="ECO:0007669"/>
    <property type="project" value="TreeGrafter"/>
</dbReference>
<dbReference type="GO" id="GO:0005874">
    <property type="term" value="C:microtubule"/>
    <property type="evidence" value="ECO:0007669"/>
    <property type="project" value="TreeGrafter"/>
</dbReference>
<gene>
    <name evidence="5" type="ORF">LACBIDRAFT_317888</name>
</gene>
<evidence type="ECO:0000256" key="2">
    <source>
        <dbReference type="ARBA" id="ARBA00023134"/>
    </source>
</evidence>
<dbReference type="RefSeq" id="XP_001879400.1">
    <property type="nucleotide sequence ID" value="XM_001879365.1"/>
</dbReference>
<dbReference type="CDD" id="cd08771">
    <property type="entry name" value="DLP_1"/>
    <property type="match status" value="1"/>
</dbReference>
<feature type="domain" description="GED" evidence="3">
    <location>
        <begin position="558"/>
        <end position="652"/>
    </location>
</feature>
<dbReference type="PANTHER" id="PTHR11566">
    <property type="entry name" value="DYNAMIN"/>
    <property type="match status" value="1"/>
</dbReference>
<dbReference type="InterPro" id="IPR045063">
    <property type="entry name" value="Dynamin_N"/>
</dbReference>
<sequence>MFFDLPRIAVIGGQSAGKSSLVEAVSGINVPRDSGTCTRCPMECTLSSSADSWSCSISLRTEFDARGTKLDASATEDFGPVINDKSSVELWLRRAQAAILSPHRARAEFLNKSHAELKALAIEDEGLILSFSKNIVHLDVKDPEVTDLSFVDLPGLIQNSDREIIQLVRDLALHHIRASNTLILVTLPMSDDIENQEAALLANEADPTGERSIGVLTKPDTLTRGATGLRQKWRDILLGNSAKHKLKRGYYCVRLPDDDERARKVGRAESQRIASDFFASNAPWNEMPDEASRRFGIPGFVADISAVLMELIEQNLPKLKESVDALLKQCIEDIKALPVLSTLDPSTEMMLRVSRFCNAFADAVYGEKDKHYVQNNRGRYGQFKNDIMLTTPDFRPFEASQATYHRNVSLVSSGTPPIDISDVAEVIRHSISWELPNHVPFDATRSLILKHTTLWDAPARSCFEDVARNCTSFLEGLLKVHFGQYVHLEAFIRTLTRQEHERCRDEALNALEKILSLERVPLYTQNVECLQAETTKWLAKYVNMRWPDELPRTTFADELKVMAKVQAYFQVAYKRFIDNVPLTIEHEMNQTLALTLERILFEAVVKGGDSEQLKDWVREDKVVAEKRKFLEGRRARLVLIKEKVDAFQPLVL</sequence>
<dbReference type="GO" id="GO:0005739">
    <property type="term" value="C:mitochondrion"/>
    <property type="evidence" value="ECO:0007669"/>
    <property type="project" value="TreeGrafter"/>
</dbReference>
<dbReference type="SUPFAM" id="SSF52540">
    <property type="entry name" value="P-loop containing nucleoside triphosphate hydrolases"/>
    <property type="match status" value="1"/>
</dbReference>
<dbReference type="Pfam" id="PF00350">
    <property type="entry name" value="Dynamin_N"/>
    <property type="match status" value="1"/>
</dbReference>
<dbReference type="STRING" id="486041.B0D5G2"/>
<dbReference type="GO" id="GO:0003924">
    <property type="term" value="F:GTPase activity"/>
    <property type="evidence" value="ECO:0007669"/>
    <property type="project" value="InterPro"/>
</dbReference>
<evidence type="ECO:0000256" key="1">
    <source>
        <dbReference type="ARBA" id="ARBA00022741"/>
    </source>
</evidence>
<dbReference type="InParanoid" id="B0D5G2"/>
<dbReference type="PROSITE" id="PS51718">
    <property type="entry name" value="G_DYNAMIN_2"/>
    <property type="match status" value="1"/>
</dbReference>
<dbReference type="KEGG" id="lbc:LACBIDRAFT_317888"/>
<dbReference type="OrthoDB" id="5061070at2759"/>
<evidence type="ECO:0000259" key="4">
    <source>
        <dbReference type="PROSITE" id="PS51718"/>
    </source>
</evidence>
<dbReference type="Gene3D" id="1.20.120.1240">
    <property type="entry name" value="Dynamin, middle domain"/>
    <property type="match status" value="1"/>
</dbReference>
<dbReference type="GeneID" id="6075056"/>